<sequence length="295" mass="30970">AARCEPSGGAGIRGPSPCFICVKNAGSGDCNGVYRASGRRWLDHDVYENHHGDCIISREASSSSKSPGTTRHGFVLGRGGSPLYGVRTEQLSVPAAGWKVLQGREPAPDVLTFGTWPDCLHHGGQYFAQEAEKAAKGGHWQAVLVAAGRAFECHSLACPRGVGDSRHGGAEWSQQACEVLGARAEASLRLGDFRQALVDASAAVHFAPAFEWTKARTRGIAACLGLGVEESQARLLMEELCSPSARPGVFSPGVLAGLACTPDSLAPNGSRDSSGAPSCLSCTPRVSEEGETRQW</sequence>
<dbReference type="Proteomes" id="UP001189429">
    <property type="component" value="Unassembled WGS sequence"/>
</dbReference>
<keyword evidence="3" id="KW-1185">Reference proteome</keyword>
<feature type="non-terminal residue" evidence="2">
    <location>
        <position position="1"/>
    </location>
</feature>
<evidence type="ECO:0000256" key="1">
    <source>
        <dbReference type="SAM" id="MobiDB-lite"/>
    </source>
</evidence>
<accession>A0ABN9RMA2</accession>
<name>A0ABN9RMA2_9DINO</name>
<comment type="caution">
    <text evidence="2">The sequence shown here is derived from an EMBL/GenBank/DDBJ whole genome shotgun (WGS) entry which is preliminary data.</text>
</comment>
<dbReference type="EMBL" id="CAUYUJ010006599">
    <property type="protein sequence ID" value="CAK0817916.1"/>
    <property type="molecule type" value="Genomic_DNA"/>
</dbReference>
<reference evidence="2" key="1">
    <citation type="submission" date="2023-10" db="EMBL/GenBank/DDBJ databases">
        <authorList>
            <person name="Chen Y."/>
            <person name="Shah S."/>
            <person name="Dougan E. K."/>
            <person name="Thang M."/>
            <person name="Chan C."/>
        </authorList>
    </citation>
    <scope>NUCLEOTIDE SEQUENCE [LARGE SCALE GENOMIC DNA]</scope>
</reference>
<feature type="compositionally biased region" description="Basic and acidic residues" evidence="1">
    <location>
        <begin position="286"/>
        <end position="295"/>
    </location>
</feature>
<gene>
    <name evidence="2" type="ORF">PCOR1329_LOCUS20357</name>
</gene>
<feature type="region of interest" description="Disordered" evidence="1">
    <location>
        <begin position="267"/>
        <end position="295"/>
    </location>
</feature>
<proteinExistence type="predicted"/>
<evidence type="ECO:0000313" key="2">
    <source>
        <dbReference type="EMBL" id="CAK0817916.1"/>
    </source>
</evidence>
<organism evidence="2 3">
    <name type="scientific">Prorocentrum cordatum</name>
    <dbReference type="NCBI Taxonomy" id="2364126"/>
    <lineage>
        <taxon>Eukaryota</taxon>
        <taxon>Sar</taxon>
        <taxon>Alveolata</taxon>
        <taxon>Dinophyceae</taxon>
        <taxon>Prorocentrales</taxon>
        <taxon>Prorocentraceae</taxon>
        <taxon>Prorocentrum</taxon>
    </lineage>
</organism>
<evidence type="ECO:0000313" key="3">
    <source>
        <dbReference type="Proteomes" id="UP001189429"/>
    </source>
</evidence>
<protein>
    <submittedName>
        <fullName evidence="2">Uncharacterized protein</fullName>
    </submittedName>
</protein>